<accession>A0A923PN25</accession>
<dbReference type="InterPro" id="IPR017871">
    <property type="entry name" value="ABC_transporter-like_CS"/>
</dbReference>
<comment type="caution">
    <text evidence="11">The sequence shown here is derived from an EMBL/GenBank/DDBJ whole genome shotgun (WGS) entry which is preliminary data.</text>
</comment>
<dbReference type="InterPro" id="IPR050388">
    <property type="entry name" value="ABC_Ni/Peptide_Import"/>
</dbReference>
<dbReference type="AlphaFoldDB" id="A0A923PN25"/>
<dbReference type="Proteomes" id="UP000650081">
    <property type="component" value="Unassembled WGS sequence"/>
</dbReference>
<dbReference type="PROSITE" id="PS00211">
    <property type="entry name" value="ABC_TRANSPORTER_1"/>
    <property type="match status" value="2"/>
</dbReference>
<keyword evidence="3" id="KW-0813">Transport</keyword>
<dbReference type="PANTHER" id="PTHR43297:SF14">
    <property type="entry name" value="ATPASE AAA-TYPE CORE DOMAIN-CONTAINING PROTEIN"/>
    <property type="match status" value="1"/>
</dbReference>
<organism evidence="11 12">
    <name type="scientific">Neolewinella lacunae</name>
    <dbReference type="NCBI Taxonomy" id="1517758"/>
    <lineage>
        <taxon>Bacteria</taxon>
        <taxon>Pseudomonadati</taxon>
        <taxon>Bacteroidota</taxon>
        <taxon>Saprospiria</taxon>
        <taxon>Saprospirales</taxon>
        <taxon>Lewinellaceae</taxon>
        <taxon>Neolewinella</taxon>
    </lineage>
</organism>
<dbReference type="GO" id="GO:0005524">
    <property type="term" value="F:ATP binding"/>
    <property type="evidence" value="ECO:0007669"/>
    <property type="project" value="UniProtKB-KW"/>
</dbReference>
<evidence type="ECO:0000256" key="8">
    <source>
        <dbReference type="ARBA" id="ARBA00022967"/>
    </source>
</evidence>
<dbReference type="Gene3D" id="3.40.50.300">
    <property type="entry name" value="P-loop containing nucleotide triphosphate hydrolases"/>
    <property type="match status" value="2"/>
</dbReference>
<dbReference type="GO" id="GO:0016887">
    <property type="term" value="F:ATP hydrolysis activity"/>
    <property type="evidence" value="ECO:0007669"/>
    <property type="project" value="InterPro"/>
</dbReference>
<feature type="domain" description="ABC transporter" evidence="10">
    <location>
        <begin position="7"/>
        <end position="262"/>
    </location>
</feature>
<keyword evidence="9" id="KW-0472">Membrane</keyword>
<evidence type="ECO:0000313" key="12">
    <source>
        <dbReference type="Proteomes" id="UP000650081"/>
    </source>
</evidence>
<evidence type="ECO:0000256" key="5">
    <source>
        <dbReference type="ARBA" id="ARBA00022519"/>
    </source>
</evidence>
<evidence type="ECO:0000256" key="7">
    <source>
        <dbReference type="ARBA" id="ARBA00022840"/>
    </source>
</evidence>
<feature type="domain" description="ABC transporter" evidence="10">
    <location>
        <begin position="282"/>
        <end position="519"/>
    </location>
</feature>
<dbReference type="CDD" id="cd03257">
    <property type="entry name" value="ABC_NikE_OppD_transporters"/>
    <property type="match status" value="2"/>
</dbReference>
<evidence type="ECO:0000313" key="11">
    <source>
        <dbReference type="EMBL" id="MBC6993547.1"/>
    </source>
</evidence>
<dbReference type="SUPFAM" id="SSF52540">
    <property type="entry name" value="P-loop containing nucleoside triphosphate hydrolases"/>
    <property type="match status" value="2"/>
</dbReference>
<dbReference type="RefSeq" id="WP_187465649.1">
    <property type="nucleotide sequence ID" value="NZ_JACSIT010000067.1"/>
</dbReference>
<keyword evidence="4" id="KW-1003">Cell membrane</keyword>
<comment type="subcellular location">
    <subcellularLocation>
        <location evidence="1">Cell inner membrane</location>
        <topology evidence="1">Peripheral membrane protein</topology>
    </subcellularLocation>
</comment>
<evidence type="ECO:0000256" key="4">
    <source>
        <dbReference type="ARBA" id="ARBA00022475"/>
    </source>
</evidence>
<evidence type="ECO:0000256" key="1">
    <source>
        <dbReference type="ARBA" id="ARBA00004417"/>
    </source>
</evidence>
<keyword evidence="6" id="KW-0547">Nucleotide-binding</keyword>
<gene>
    <name evidence="11" type="ORF">H9S92_05205</name>
</gene>
<evidence type="ECO:0000256" key="3">
    <source>
        <dbReference type="ARBA" id="ARBA00022448"/>
    </source>
</evidence>
<name>A0A923PN25_9BACT</name>
<dbReference type="PANTHER" id="PTHR43297">
    <property type="entry name" value="OLIGOPEPTIDE TRANSPORT ATP-BINDING PROTEIN APPD"/>
    <property type="match status" value="1"/>
</dbReference>
<sequence>MSPSPLLEVEQLTIAFGDAPPVVDHLSFQLAAGDRLGLLGLSGSGKSLSALALLGMLPAGARICGGSARYHLPAGGVVDLLTAPEATLRQLRGRDLSLVFQEPLTALNPVHRIEDQLVEAVSRLHPTLGNRSAKMDSVREWLHRVELSEDQERILRAYPHELSGGQRQRILIAIALIGEPRLLIADEPTTALDAITEKGIVDLLSRLGQELGMATVFITHDLKVMRQTADRIIVLENGKVKHQGSTTDILALSGAGLGLPANAAPPTETTTQDGESPADHTLRVENLSIAYPGRKPWPWKKAPDHVAVQDVSFSVAAGEWVALVGPSGCGKTSVARCLAGLLPAASGTVRLPRGKVQLVFQDPDSSLNPAHRVAEILEEVLRTWHPRQSRSFYHARIGQLLAQVDLPAGTYALRRPSQLSGGQKQRVAIARALAADPSLLIADEAVSALDVPLRADVLDLFDHIRHAHRLGLLFISHDLGLVAERADRVIVMDGGRIVESGPPAQVLTQPSSSMGQRLVAAMR</sequence>
<dbReference type="SMART" id="SM00382">
    <property type="entry name" value="AAA"/>
    <property type="match status" value="2"/>
</dbReference>
<dbReference type="InterPro" id="IPR003593">
    <property type="entry name" value="AAA+_ATPase"/>
</dbReference>
<proteinExistence type="inferred from homology"/>
<keyword evidence="7 11" id="KW-0067">ATP-binding</keyword>
<evidence type="ECO:0000259" key="10">
    <source>
        <dbReference type="PROSITE" id="PS50893"/>
    </source>
</evidence>
<dbReference type="InterPro" id="IPR003439">
    <property type="entry name" value="ABC_transporter-like_ATP-bd"/>
</dbReference>
<evidence type="ECO:0000256" key="9">
    <source>
        <dbReference type="ARBA" id="ARBA00023136"/>
    </source>
</evidence>
<keyword evidence="5" id="KW-0997">Cell inner membrane</keyword>
<dbReference type="PROSITE" id="PS50893">
    <property type="entry name" value="ABC_TRANSPORTER_2"/>
    <property type="match status" value="2"/>
</dbReference>
<protein>
    <submittedName>
        <fullName evidence="11">ABC transporter ATP-binding protein</fullName>
    </submittedName>
</protein>
<dbReference type="Pfam" id="PF00005">
    <property type="entry name" value="ABC_tran"/>
    <property type="match status" value="2"/>
</dbReference>
<comment type="similarity">
    <text evidence="2">Belongs to the ABC transporter superfamily.</text>
</comment>
<keyword evidence="8" id="KW-1278">Translocase</keyword>
<dbReference type="InterPro" id="IPR027417">
    <property type="entry name" value="P-loop_NTPase"/>
</dbReference>
<keyword evidence="12" id="KW-1185">Reference proteome</keyword>
<evidence type="ECO:0000256" key="2">
    <source>
        <dbReference type="ARBA" id="ARBA00005417"/>
    </source>
</evidence>
<reference evidence="11" key="1">
    <citation type="submission" date="2020-08" db="EMBL/GenBank/DDBJ databases">
        <title>Lewinella bacteria from marine environments.</title>
        <authorList>
            <person name="Zhong Y."/>
        </authorList>
    </citation>
    <scope>NUCLEOTIDE SEQUENCE</scope>
    <source>
        <strain evidence="11">KCTC 42187</strain>
    </source>
</reference>
<evidence type="ECO:0000256" key="6">
    <source>
        <dbReference type="ARBA" id="ARBA00022741"/>
    </source>
</evidence>
<dbReference type="EMBL" id="JACSIT010000067">
    <property type="protein sequence ID" value="MBC6993547.1"/>
    <property type="molecule type" value="Genomic_DNA"/>
</dbReference>
<dbReference type="GO" id="GO:0005886">
    <property type="term" value="C:plasma membrane"/>
    <property type="evidence" value="ECO:0007669"/>
    <property type="project" value="UniProtKB-SubCell"/>
</dbReference>